<evidence type="ECO:0000256" key="1">
    <source>
        <dbReference type="SAM" id="Phobius"/>
    </source>
</evidence>
<gene>
    <name evidence="2" type="ORF">CLVI_28710</name>
</gene>
<keyword evidence="1" id="KW-0812">Transmembrane</keyword>
<feature type="transmembrane region" description="Helical" evidence="1">
    <location>
        <begin position="21"/>
        <end position="44"/>
    </location>
</feature>
<keyword evidence="1" id="KW-1133">Transmembrane helix</keyword>
<dbReference type="InterPro" id="IPR045620">
    <property type="entry name" value="DUF6442"/>
</dbReference>
<feature type="transmembrane region" description="Helical" evidence="1">
    <location>
        <begin position="80"/>
        <end position="100"/>
    </location>
</feature>
<accession>A0A2T0BAP5</accession>
<organism evidence="2 3">
    <name type="scientific">Clostridium vincentii</name>
    <dbReference type="NCBI Taxonomy" id="52704"/>
    <lineage>
        <taxon>Bacteria</taxon>
        <taxon>Bacillati</taxon>
        <taxon>Bacillota</taxon>
        <taxon>Clostridia</taxon>
        <taxon>Eubacteriales</taxon>
        <taxon>Clostridiaceae</taxon>
        <taxon>Clostridium</taxon>
    </lineage>
</organism>
<evidence type="ECO:0000313" key="3">
    <source>
        <dbReference type="Proteomes" id="UP000239471"/>
    </source>
</evidence>
<evidence type="ECO:0000313" key="2">
    <source>
        <dbReference type="EMBL" id="PRR80960.1"/>
    </source>
</evidence>
<proteinExistence type="predicted"/>
<dbReference type="EMBL" id="PVXQ01000039">
    <property type="protein sequence ID" value="PRR80960.1"/>
    <property type="molecule type" value="Genomic_DNA"/>
</dbReference>
<protein>
    <submittedName>
        <fullName evidence="2">Uncharacterized protein</fullName>
    </submittedName>
</protein>
<dbReference type="Proteomes" id="UP000239471">
    <property type="component" value="Unassembled WGS sequence"/>
</dbReference>
<comment type="caution">
    <text evidence="2">The sequence shown here is derived from an EMBL/GenBank/DDBJ whole genome shotgun (WGS) entry which is preliminary data.</text>
</comment>
<sequence>MNKDEILIKSKNVGLDEREQSVWLTSFGFGNIIALVLCFIFATINGIRGQSYNEFVTIVFASQSATNFYQYKRLKGNKTLLITGIVSGFVAIAAFILFIIKG</sequence>
<dbReference type="RefSeq" id="WP_106060786.1">
    <property type="nucleotide sequence ID" value="NZ_PVXQ01000039.1"/>
</dbReference>
<dbReference type="OrthoDB" id="1928576at2"/>
<dbReference type="AlphaFoldDB" id="A0A2T0BAP5"/>
<name>A0A2T0BAP5_9CLOT</name>
<dbReference type="Pfam" id="PF20040">
    <property type="entry name" value="DUF6442"/>
    <property type="match status" value="1"/>
</dbReference>
<keyword evidence="3" id="KW-1185">Reference proteome</keyword>
<reference evidence="2 3" key="1">
    <citation type="submission" date="2018-03" db="EMBL/GenBank/DDBJ databases">
        <title>Genome sequence of Clostridium vincentii DSM 10228.</title>
        <authorList>
            <person name="Poehlein A."/>
            <person name="Daniel R."/>
        </authorList>
    </citation>
    <scope>NUCLEOTIDE SEQUENCE [LARGE SCALE GENOMIC DNA]</scope>
    <source>
        <strain evidence="2 3">DSM 10228</strain>
    </source>
</reference>
<keyword evidence="1" id="KW-0472">Membrane</keyword>